<feature type="compositionally biased region" description="Low complexity" evidence="2">
    <location>
        <begin position="17"/>
        <end position="32"/>
    </location>
</feature>
<dbReference type="InterPro" id="IPR004474">
    <property type="entry name" value="LytR_CpsA_psr"/>
</dbReference>
<dbReference type="InterPro" id="IPR027381">
    <property type="entry name" value="LytR/CpsA/Psr_C"/>
</dbReference>
<dbReference type="Proteomes" id="UP001165041">
    <property type="component" value="Unassembled WGS sequence"/>
</dbReference>
<evidence type="ECO:0000313" key="6">
    <source>
        <dbReference type="EMBL" id="GLW75248.1"/>
    </source>
</evidence>
<organism evidence="6 7">
    <name type="scientific">Kitasatospora phosalacinea</name>
    <dbReference type="NCBI Taxonomy" id="2065"/>
    <lineage>
        <taxon>Bacteria</taxon>
        <taxon>Bacillati</taxon>
        <taxon>Actinomycetota</taxon>
        <taxon>Actinomycetes</taxon>
        <taxon>Kitasatosporales</taxon>
        <taxon>Streptomycetaceae</taxon>
        <taxon>Kitasatospora</taxon>
    </lineage>
</organism>
<dbReference type="NCBIfam" id="TIGR00350">
    <property type="entry name" value="lytR_cpsA_psr"/>
    <property type="match status" value="1"/>
</dbReference>
<evidence type="ECO:0000259" key="5">
    <source>
        <dbReference type="Pfam" id="PF13399"/>
    </source>
</evidence>
<dbReference type="Pfam" id="PF13399">
    <property type="entry name" value="LytR_C"/>
    <property type="match status" value="1"/>
</dbReference>
<comment type="caution">
    <text evidence="6">The sequence shown here is derived from an EMBL/GenBank/DDBJ whole genome shotgun (WGS) entry which is preliminary data.</text>
</comment>
<dbReference type="Gene3D" id="3.40.630.190">
    <property type="entry name" value="LCP protein"/>
    <property type="match status" value="1"/>
</dbReference>
<evidence type="ECO:0000313" key="7">
    <source>
        <dbReference type="Proteomes" id="UP001165041"/>
    </source>
</evidence>
<proteinExistence type="inferred from homology"/>
<dbReference type="Gene3D" id="3.30.70.2390">
    <property type="match status" value="1"/>
</dbReference>
<name>A0A9W6QI53_9ACTN</name>
<feature type="domain" description="Cell envelope-related transcriptional attenuator" evidence="4">
    <location>
        <begin position="141"/>
        <end position="294"/>
    </location>
</feature>
<evidence type="ECO:0000256" key="3">
    <source>
        <dbReference type="SAM" id="Phobius"/>
    </source>
</evidence>
<keyword evidence="3" id="KW-0472">Membrane</keyword>
<evidence type="ECO:0000256" key="2">
    <source>
        <dbReference type="SAM" id="MobiDB-lite"/>
    </source>
</evidence>
<feature type="transmembrane region" description="Helical" evidence="3">
    <location>
        <begin position="63"/>
        <end position="83"/>
    </location>
</feature>
<accession>A0A9W6QI53</accession>
<feature type="region of interest" description="Disordered" evidence="2">
    <location>
        <begin position="1"/>
        <end position="57"/>
    </location>
</feature>
<dbReference type="EMBL" id="BSSA01000050">
    <property type="protein sequence ID" value="GLW75248.1"/>
    <property type="molecule type" value="Genomic_DNA"/>
</dbReference>
<keyword evidence="3" id="KW-1133">Transmembrane helix</keyword>
<gene>
    <name evidence="6" type="ORF">Kpho02_75450</name>
</gene>
<dbReference type="PANTHER" id="PTHR33392">
    <property type="entry name" value="POLYISOPRENYL-TEICHOIC ACID--PEPTIDOGLYCAN TEICHOIC ACID TRANSFERASE TAGU"/>
    <property type="match status" value="1"/>
</dbReference>
<keyword evidence="3" id="KW-0812">Transmembrane</keyword>
<evidence type="ECO:0000259" key="4">
    <source>
        <dbReference type="Pfam" id="PF03816"/>
    </source>
</evidence>
<protein>
    <submittedName>
        <fullName evidence="6">LytR family transcriptional regulator</fullName>
    </submittedName>
</protein>
<dbReference type="Pfam" id="PF03816">
    <property type="entry name" value="LytR_cpsA_psr"/>
    <property type="match status" value="1"/>
</dbReference>
<dbReference type="PANTHER" id="PTHR33392:SF6">
    <property type="entry name" value="POLYISOPRENYL-TEICHOIC ACID--PEPTIDOGLYCAN TEICHOIC ACID TRANSFERASE TAGU"/>
    <property type="match status" value="1"/>
</dbReference>
<evidence type="ECO:0000256" key="1">
    <source>
        <dbReference type="ARBA" id="ARBA00006068"/>
    </source>
</evidence>
<comment type="similarity">
    <text evidence="1">Belongs to the LytR/CpsA/Psr (LCP) family.</text>
</comment>
<dbReference type="InterPro" id="IPR050922">
    <property type="entry name" value="LytR/CpsA/Psr_CW_biosynth"/>
</dbReference>
<dbReference type="AlphaFoldDB" id="A0A9W6QI53"/>
<feature type="domain" description="LytR/CpsA/Psr regulator C-terminal" evidence="5">
    <location>
        <begin position="412"/>
        <end position="500"/>
    </location>
</feature>
<reference evidence="6" key="1">
    <citation type="submission" date="2023-02" db="EMBL/GenBank/DDBJ databases">
        <title>Kitasatospora phosalacinea NBRC 14627.</title>
        <authorList>
            <person name="Ichikawa N."/>
            <person name="Sato H."/>
            <person name="Tonouchi N."/>
        </authorList>
    </citation>
    <scope>NUCLEOTIDE SEQUENCE</scope>
    <source>
        <strain evidence="6">NBRC 14627</strain>
    </source>
</reference>
<sequence length="544" mass="55718">MVLGRGGGCGWIGRAGPGPVRRAARAGAVGPPTMRKMPHQRPPERQPAPVRPRRPGRRRWGRWAAGTLSFAVLATSCGGWAVLNGIGSSLDRVDAIGSGPDRPADDGATTFLVVGTDEREGIPESTLKDVLHAGGESCHCTDTMMIVQLSANRGRATVVSVPRDSYVDIPAHQDLATGKQVDASKGKINAAYGMGGAPLAVRTVEQNTGLRIDHYVEVNFLAFVSTVDALGGVEVCTTKPLRDDYSGLDLPAGTSRLDGAGALRYVRARHVDGSSDLGRMHRQQKFLAQLLHRATTGDTLLDPAKLTGVLDTVLRSVKVDKGLGNAELLEFAGRLKDLSAANADFVTVPLAEVDHQVAGWGSTVLWDEKGTTALFEALRAGRPLTGAGAGAAAAAAVPPSASPVAGTVPPGEVRVQVLNGAGVQGLGFRVDAELRKAGFATTGTPSNAPGGGAATTRTVIRYDPRWDESVKTLAASLPDAELEAVPGLGATFQVVAGSEYRPPAGATAVAAASVPPAAAASASASASAVAVAGAESGSEISCPG</sequence>
<feature type="compositionally biased region" description="Gly residues" evidence="2">
    <location>
        <begin position="1"/>
        <end position="16"/>
    </location>
</feature>